<dbReference type="STRING" id="404692.A0A0J7AV75"/>
<dbReference type="CDD" id="cd08771">
    <property type="entry name" value="DLP_1"/>
    <property type="match status" value="1"/>
</dbReference>
<dbReference type="SMART" id="SM00053">
    <property type="entry name" value="DYNc"/>
    <property type="match status" value="1"/>
</dbReference>
<feature type="region of interest" description="Disordered" evidence="4">
    <location>
        <begin position="487"/>
        <end position="516"/>
    </location>
</feature>
<gene>
    <name evidence="7" type="ORF">CIRG_01388</name>
</gene>
<dbReference type="PANTHER" id="PTHR11566">
    <property type="entry name" value="DYNAMIN"/>
    <property type="match status" value="1"/>
</dbReference>
<dbReference type="GO" id="GO:0003924">
    <property type="term" value="F:GTPase activity"/>
    <property type="evidence" value="ECO:0007669"/>
    <property type="project" value="InterPro"/>
</dbReference>
<feature type="domain" description="Dynamin-type G" evidence="6">
    <location>
        <begin position="58"/>
        <end position="374"/>
    </location>
</feature>
<dbReference type="Proteomes" id="UP000054565">
    <property type="component" value="Unassembled WGS sequence"/>
</dbReference>
<dbReference type="Pfam" id="PF00350">
    <property type="entry name" value="Dynamin_N"/>
    <property type="match status" value="1"/>
</dbReference>
<evidence type="ECO:0000256" key="2">
    <source>
        <dbReference type="ARBA" id="ARBA00023134"/>
    </source>
</evidence>
<dbReference type="InterPro" id="IPR001401">
    <property type="entry name" value="Dynamin_GTPase"/>
</dbReference>
<dbReference type="InterPro" id="IPR022812">
    <property type="entry name" value="Dynamin"/>
</dbReference>
<feature type="compositionally biased region" description="Basic and acidic residues" evidence="4">
    <location>
        <begin position="13"/>
        <end position="22"/>
    </location>
</feature>
<reference evidence="8" key="1">
    <citation type="journal article" date="2010" name="Genome Res.">
        <title>Population genomic sequencing of Coccidioides fungi reveals recent hybridization and transposon control.</title>
        <authorList>
            <person name="Neafsey D.E."/>
            <person name="Barker B.M."/>
            <person name="Sharpton T.J."/>
            <person name="Stajich J.E."/>
            <person name="Park D.J."/>
            <person name="Whiston E."/>
            <person name="Hung C.-Y."/>
            <person name="McMahan C."/>
            <person name="White J."/>
            <person name="Sykes S."/>
            <person name="Heiman D."/>
            <person name="Young S."/>
            <person name="Zeng Q."/>
            <person name="Abouelleil A."/>
            <person name="Aftuck L."/>
            <person name="Bessette D."/>
            <person name="Brown A."/>
            <person name="FitzGerald M."/>
            <person name="Lui A."/>
            <person name="Macdonald J.P."/>
            <person name="Priest M."/>
            <person name="Orbach M.J."/>
            <person name="Galgiani J.N."/>
            <person name="Kirkland T.N."/>
            <person name="Cole G.T."/>
            <person name="Birren B.W."/>
            <person name="Henn M.R."/>
            <person name="Taylor J.W."/>
            <person name="Rounsley S.D."/>
        </authorList>
    </citation>
    <scope>NUCLEOTIDE SEQUENCE [LARGE SCALE GENOMIC DNA]</scope>
    <source>
        <strain evidence="8">RMSCC 2394</strain>
    </source>
</reference>
<protein>
    <submittedName>
        <fullName evidence="7">Mx1 protein</fullName>
    </submittedName>
</protein>
<dbReference type="GO" id="GO:0005737">
    <property type="term" value="C:cytoplasm"/>
    <property type="evidence" value="ECO:0007669"/>
    <property type="project" value="TreeGrafter"/>
</dbReference>
<dbReference type="PRINTS" id="PR00195">
    <property type="entry name" value="DYNAMIN"/>
</dbReference>
<feature type="region of interest" description="Disordered" evidence="4">
    <location>
        <begin position="1"/>
        <end position="24"/>
    </location>
</feature>
<dbReference type="AlphaFoldDB" id="A0A0J7AV75"/>
<dbReference type="GO" id="GO:0005525">
    <property type="term" value="F:GTP binding"/>
    <property type="evidence" value="ECO:0007669"/>
    <property type="project" value="InterPro"/>
</dbReference>
<accession>A0A0J7AV75</accession>
<dbReference type="PROSITE" id="PS51718">
    <property type="entry name" value="G_DYNAMIN_2"/>
    <property type="match status" value="1"/>
</dbReference>
<evidence type="ECO:0000259" key="6">
    <source>
        <dbReference type="PROSITE" id="PS51718"/>
    </source>
</evidence>
<organism evidence="7 8">
    <name type="scientific">Coccidioides immitis RMSCC 2394</name>
    <dbReference type="NCBI Taxonomy" id="404692"/>
    <lineage>
        <taxon>Eukaryota</taxon>
        <taxon>Fungi</taxon>
        <taxon>Dikarya</taxon>
        <taxon>Ascomycota</taxon>
        <taxon>Pezizomycotina</taxon>
        <taxon>Eurotiomycetes</taxon>
        <taxon>Eurotiomycetidae</taxon>
        <taxon>Onygenales</taxon>
        <taxon>Onygenaceae</taxon>
        <taxon>Coccidioides</taxon>
    </lineage>
</organism>
<dbReference type="InterPro" id="IPR045063">
    <property type="entry name" value="Dynamin_N"/>
</dbReference>
<dbReference type="GO" id="GO:0031623">
    <property type="term" value="P:receptor internalization"/>
    <property type="evidence" value="ECO:0007669"/>
    <property type="project" value="TreeGrafter"/>
</dbReference>
<proteinExistence type="predicted"/>
<dbReference type="GO" id="GO:0008017">
    <property type="term" value="F:microtubule binding"/>
    <property type="evidence" value="ECO:0007669"/>
    <property type="project" value="TreeGrafter"/>
</dbReference>
<keyword evidence="3" id="KW-0175">Coiled coil</keyword>
<evidence type="ECO:0000256" key="1">
    <source>
        <dbReference type="ARBA" id="ARBA00022741"/>
    </source>
</evidence>
<dbReference type="EMBL" id="DS028093">
    <property type="protein sequence ID" value="KMP01247.1"/>
    <property type="molecule type" value="Genomic_DNA"/>
</dbReference>
<feature type="domain" description="GED" evidence="5">
    <location>
        <begin position="702"/>
        <end position="798"/>
    </location>
</feature>
<keyword evidence="2" id="KW-0342">GTP-binding</keyword>
<dbReference type="InterPro" id="IPR030381">
    <property type="entry name" value="G_DYNAMIN_dom"/>
</dbReference>
<dbReference type="OrthoDB" id="5061070at2759"/>
<evidence type="ECO:0000256" key="4">
    <source>
        <dbReference type="SAM" id="MobiDB-lite"/>
    </source>
</evidence>
<evidence type="ECO:0000313" key="8">
    <source>
        <dbReference type="Proteomes" id="UP000054565"/>
    </source>
</evidence>
<dbReference type="GO" id="GO:0005886">
    <property type="term" value="C:plasma membrane"/>
    <property type="evidence" value="ECO:0007669"/>
    <property type="project" value="TreeGrafter"/>
</dbReference>
<dbReference type="GO" id="GO:0005874">
    <property type="term" value="C:microtubule"/>
    <property type="evidence" value="ECO:0007669"/>
    <property type="project" value="TreeGrafter"/>
</dbReference>
<keyword evidence="1" id="KW-0547">Nucleotide-binding</keyword>
<dbReference type="SUPFAM" id="SSF52540">
    <property type="entry name" value="P-loop containing nucleoside triphosphate hydrolases"/>
    <property type="match status" value="1"/>
</dbReference>
<dbReference type="Gene3D" id="3.40.50.300">
    <property type="entry name" value="P-loop containing nucleotide triphosphate hydrolases"/>
    <property type="match status" value="1"/>
</dbReference>
<dbReference type="InterPro" id="IPR000375">
    <property type="entry name" value="Dynamin_stalk"/>
</dbReference>
<evidence type="ECO:0000256" key="3">
    <source>
        <dbReference type="SAM" id="Coils"/>
    </source>
</evidence>
<dbReference type="Gene3D" id="1.20.120.1240">
    <property type="entry name" value="Dynamin, middle domain"/>
    <property type="match status" value="1"/>
</dbReference>
<dbReference type="PANTHER" id="PTHR11566:SF131">
    <property type="entry name" value="GTPASE, PUTATIVE (AFU_ORTHOLOGUE AFUA_6G07630)-RELATED"/>
    <property type="match status" value="1"/>
</dbReference>
<name>A0A0J7AV75_COCIT</name>
<sequence>MELPSSNLALRESTPHTVREDSPGLEATNKSIDIMSQSMKVMVKKIQDLRHIGVENSGLPLPKIVVVGDQSTGKSSLIEGISEIKVPRNAGCCTRCPMEINLSESDTPWTCRVLLMKKYIYLPKKSAPTSRNPLGPWIEQEPEEFLFDTLTDKSMLRDVLMWAQLATLNPGRSYKEFMREENHETETYLQVKFSPNVVRLDISAPKFPNLSFYDLPGIINVAEVDEEKYLVPLVENLAKEYIKADNTIVLLTMPMTDDATNSSAARIIREVRGARDRTLGVLTKPDRIDAGYEQWQELLSGEKFLLGHEYFVVKNNSDPMVDHSQAREERANFFLPILHGRQNSQKYSDRFWHKESFQAALSSLLLKQIQSSLPRIIDQINSRARLVEKGLSALPAPPSANVPYILCQKLNVFTNNVQAHMNGGSSEHPFLKEWSKLASAFQEYLVRSRPTLKIVENIEIKLPGNVSSTPEDDNDLCEITEWKTPSKRKLAKGGEPDLAKKLKASSPPERLPASAGAPDGYFEKYFGGLPAPIRSFTPQQIRDINADTYASGIPGLGNPQAVETMNRLSVAHWLDPMRTFLSETYNMVSCVLMQELDNVFGQYRQTALYPALKAVIFEFLEAIRGEHYRQADENYNIECSKPFTLATEAFSKVQDEALEMLSRKRFLLRRREYLAQLEAIGKACNPNTITQADLGTDSFMKEIEIAAASRAYYDVAGSRFVDVTCQGTYTKLFFRCRNELRNVIEQNLGILGENASERCMELMAEDEERQRRRVQLRKEKEKLDKAQEWLRVAEKNAGTLGISEGPLSTFT</sequence>
<evidence type="ECO:0000313" key="7">
    <source>
        <dbReference type="EMBL" id="KMP01247.1"/>
    </source>
</evidence>
<dbReference type="InterPro" id="IPR027417">
    <property type="entry name" value="P-loop_NTPase"/>
</dbReference>
<dbReference type="Pfam" id="PF01031">
    <property type="entry name" value="Dynamin_M"/>
    <property type="match status" value="1"/>
</dbReference>
<evidence type="ECO:0000259" key="5">
    <source>
        <dbReference type="PROSITE" id="PS51388"/>
    </source>
</evidence>
<dbReference type="PROSITE" id="PS51388">
    <property type="entry name" value="GED"/>
    <property type="match status" value="1"/>
</dbReference>
<dbReference type="InterPro" id="IPR020850">
    <property type="entry name" value="GED_dom"/>
</dbReference>
<feature type="coiled-coil region" evidence="3">
    <location>
        <begin position="764"/>
        <end position="796"/>
    </location>
</feature>